<dbReference type="PANTHER" id="PTHR47659">
    <property type="entry name" value="ZN(II)2CYS6 TRANSCRIPTION FACTOR (EUROFUNG)-RELATED"/>
    <property type="match status" value="1"/>
</dbReference>
<feature type="domain" description="Zn(2)-C6 fungal-type" evidence="4">
    <location>
        <begin position="112"/>
        <end position="140"/>
    </location>
</feature>
<reference evidence="5 7" key="1">
    <citation type="journal article" date="2012" name="Nature">
        <title>Algal genomes reveal evolutionary mosaicism and the fate of nucleomorphs.</title>
        <authorList>
            <consortium name="DOE Joint Genome Institute"/>
            <person name="Curtis B.A."/>
            <person name="Tanifuji G."/>
            <person name="Burki F."/>
            <person name="Gruber A."/>
            <person name="Irimia M."/>
            <person name="Maruyama S."/>
            <person name="Arias M.C."/>
            <person name="Ball S.G."/>
            <person name="Gile G.H."/>
            <person name="Hirakawa Y."/>
            <person name="Hopkins J.F."/>
            <person name="Kuo A."/>
            <person name="Rensing S.A."/>
            <person name="Schmutz J."/>
            <person name="Symeonidi A."/>
            <person name="Elias M."/>
            <person name="Eveleigh R.J."/>
            <person name="Herman E.K."/>
            <person name="Klute M.J."/>
            <person name="Nakayama T."/>
            <person name="Obornik M."/>
            <person name="Reyes-Prieto A."/>
            <person name="Armbrust E.V."/>
            <person name="Aves S.J."/>
            <person name="Beiko R.G."/>
            <person name="Coutinho P."/>
            <person name="Dacks J.B."/>
            <person name="Durnford D.G."/>
            <person name="Fast N.M."/>
            <person name="Green B.R."/>
            <person name="Grisdale C.J."/>
            <person name="Hempel F."/>
            <person name="Henrissat B."/>
            <person name="Hoppner M.P."/>
            <person name="Ishida K."/>
            <person name="Kim E."/>
            <person name="Koreny L."/>
            <person name="Kroth P.G."/>
            <person name="Liu Y."/>
            <person name="Malik S.B."/>
            <person name="Maier U.G."/>
            <person name="McRose D."/>
            <person name="Mock T."/>
            <person name="Neilson J.A."/>
            <person name="Onodera N.T."/>
            <person name="Poole A.M."/>
            <person name="Pritham E.J."/>
            <person name="Richards T.A."/>
            <person name="Rocap G."/>
            <person name="Roy S.W."/>
            <person name="Sarai C."/>
            <person name="Schaack S."/>
            <person name="Shirato S."/>
            <person name="Slamovits C.H."/>
            <person name="Spencer D.F."/>
            <person name="Suzuki S."/>
            <person name="Worden A.Z."/>
            <person name="Zauner S."/>
            <person name="Barry K."/>
            <person name="Bell C."/>
            <person name="Bharti A.K."/>
            <person name="Crow J.A."/>
            <person name="Grimwood J."/>
            <person name="Kramer R."/>
            <person name="Lindquist E."/>
            <person name="Lucas S."/>
            <person name="Salamov A."/>
            <person name="McFadden G.I."/>
            <person name="Lane C.E."/>
            <person name="Keeling P.J."/>
            <person name="Gray M.W."/>
            <person name="Grigoriev I.V."/>
            <person name="Archibald J.M."/>
        </authorList>
    </citation>
    <scope>NUCLEOTIDE SEQUENCE</scope>
    <source>
        <strain evidence="5 7">CCMP2712</strain>
    </source>
</reference>
<evidence type="ECO:0000256" key="3">
    <source>
        <dbReference type="SAM" id="MobiDB-lite"/>
    </source>
</evidence>
<evidence type="ECO:0000313" key="7">
    <source>
        <dbReference type="Proteomes" id="UP000011087"/>
    </source>
</evidence>
<dbReference type="KEGG" id="gtt:GUITHDRAFT_137389"/>
<dbReference type="PROSITE" id="PS00463">
    <property type="entry name" value="ZN2_CY6_FUNGAL_1"/>
    <property type="match status" value="2"/>
</dbReference>
<dbReference type="PANTHER" id="PTHR47659:SF7">
    <property type="entry name" value="FUNGAL TRANSCRIPTIONAL REGULATORY PROTEIN, N-TERMINAL DOMAIN-CONTAINING PROTEIN"/>
    <property type="match status" value="1"/>
</dbReference>
<keyword evidence="1" id="KW-0479">Metal-binding</keyword>
<keyword evidence="7" id="KW-1185">Reference proteome</keyword>
<dbReference type="PaxDb" id="55529-EKX47620"/>
<feature type="compositionally biased region" description="Pro residues" evidence="3">
    <location>
        <begin position="10"/>
        <end position="21"/>
    </location>
</feature>
<dbReference type="InterPro" id="IPR001138">
    <property type="entry name" value="Zn2Cys6_DnaBD"/>
</dbReference>
<name>L1JHP5_GUITC</name>
<accession>L1JHP5</accession>
<dbReference type="EMBL" id="JH992989">
    <property type="protein sequence ID" value="EKX47620.1"/>
    <property type="molecule type" value="Genomic_DNA"/>
</dbReference>
<dbReference type="CDD" id="cd00067">
    <property type="entry name" value="GAL4"/>
    <property type="match status" value="2"/>
</dbReference>
<dbReference type="Gene3D" id="4.10.240.10">
    <property type="entry name" value="Zn(2)-C6 fungal-type DNA-binding domain"/>
    <property type="match status" value="2"/>
</dbReference>
<dbReference type="InterPro" id="IPR050335">
    <property type="entry name" value="ERT1_acuK_gluconeogen_tf"/>
</dbReference>
<sequence>MATLAVPSKIPSPPLTPPSSSPPSRQRVAAACWTCKLRKLKCDDARPCTRCFRSGWGRFCVPCKRSPRKAAADKTSKLHSPAFASVTFKPPPALSAVQPRKTKIKRRQVSQACDACRRSKVGCDESRPCKRCARTQQDCSGPPLSSQPLTNELFSVAVCMDTGAGEAMLPGQAMTVGDDEQGAAAASDEKDRDGSWASWLRKTLLPMDGEGEGWREEGEGAEEDGVWGLSMGGEEGWERMERDERGWEEMLGEGI</sequence>
<reference evidence="7" key="2">
    <citation type="submission" date="2012-11" db="EMBL/GenBank/DDBJ databases">
        <authorList>
            <person name="Kuo A."/>
            <person name="Curtis B.A."/>
            <person name="Tanifuji G."/>
            <person name="Burki F."/>
            <person name="Gruber A."/>
            <person name="Irimia M."/>
            <person name="Maruyama S."/>
            <person name="Arias M.C."/>
            <person name="Ball S.G."/>
            <person name="Gile G.H."/>
            <person name="Hirakawa Y."/>
            <person name="Hopkins J.F."/>
            <person name="Rensing S.A."/>
            <person name="Schmutz J."/>
            <person name="Symeonidi A."/>
            <person name="Elias M."/>
            <person name="Eveleigh R.J."/>
            <person name="Herman E.K."/>
            <person name="Klute M.J."/>
            <person name="Nakayama T."/>
            <person name="Obornik M."/>
            <person name="Reyes-Prieto A."/>
            <person name="Armbrust E.V."/>
            <person name="Aves S.J."/>
            <person name="Beiko R.G."/>
            <person name="Coutinho P."/>
            <person name="Dacks J.B."/>
            <person name="Durnford D.G."/>
            <person name="Fast N.M."/>
            <person name="Green B.R."/>
            <person name="Grisdale C."/>
            <person name="Hempe F."/>
            <person name="Henrissat B."/>
            <person name="Hoppner M.P."/>
            <person name="Ishida K.-I."/>
            <person name="Kim E."/>
            <person name="Koreny L."/>
            <person name="Kroth P.G."/>
            <person name="Liu Y."/>
            <person name="Malik S.-B."/>
            <person name="Maier U.G."/>
            <person name="McRose D."/>
            <person name="Mock T."/>
            <person name="Neilson J.A."/>
            <person name="Onodera N.T."/>
            <person name="Poole A.M."/>
            <person name="Pritham E.J."/>
            <person name="Richards T.A."/>
            <person name="Rocap G."/>
            <person name="Roy S.W."/>
            <person name="Sarai C."/>
            <person name="Schaack S."/>
            <person name="Shirato S."/>
            <person name="Slamovits C.H."/>
            <person name="Spencer D.F."/>
            <person name="Suzuki S."/>
            <person name="Worden A.Z."/>
            <person name="Zauner S."/>
            <person name="Barry K."/>
            <person name="Bell C."/>
            <person name="Bharti A.K."/>
            <person name="Crow J.A."/>
            <person name="Grimwood J."/>
            <person name="Kramer R."/>
            <person name="Lindquist E."/>
            <person name="Lucas S."/>
            <person name="Salamov A."/>
            <person name="McFadden G.I."/>
            <person name="Lane C.E."/>
            <person name="Keeling P.J."/>
            <person name="Gray M.W."/>
            <person name="Grigoriev I.V."/>
            <person name="Archibald J.M."/>
        </authorList>
    </citation>
    <scope>NUCLEOTIDE SEQUENCE</scope>
    <source>
        <strain evidence="7">CCMP2712</strain>
    </source>
</reference>
<dbReference type="EnsemblProtists" id="EKX47620">
    <property type="protein sequence ID" value="EKX47620"/>
    <property type="gene ID" value="GUITHDRAFT_137389"/>
</dbReference>
<evidence type="ECO:0000259" key="4">
    <source>
        <dbReference type="PROSITE" id="PS50048"/>
    </source>
</evidence>
<dbReference type="SUPFAM" id="SSF57701">
    <property type="entry name" value="Zn2/Cys6 DNA-binding domain"/>
    <property type="match status" value="2"/>
</dbReference>
<dbReference type="AlphaFoldDB" id="L1JHP5"/>
<dbReference type="InterPro" id="IPR036864">
    <property type="entry name" value="Zn2-C6_fun-type_DNA-bd_sf"/>
</dbReference>
<organism evidence="5">
    <name type="scientific">Guillardia theta (strain CCMP2712)</name>
    <name type="common">Cryptophyte</name>
    <dbReference type="NCBI Taxonomy" id="905079"/>
    <lineage>
        <taxon>Eukaryota</taxon>
        <taxon>Cryptophyceae</taxon>
        <taxon>Pyrenomonadales</taxon>
        <taxon>Geminigeraceae</taxon>
        <taxon>Guillardia</taxon>
    </lineage>
</organism>
<dbReference type="RefSeq" id="XP_005834600.1">
    <property type="nucleotide sequence ID" value="XM_005834543.1"/>
</dbReference>
<dbReference type="HOGENOM" id="CLU_1091728_0_0_1"/>
<evidence type="ECO:0000313" key="6">
    <source>
        <dbReference type="EnsemblProtists" id="EKX47620"/>
    </source>
</evidence>
<gene>
    <name evidence="5" type="ORF">GUITHDRAFT_137389</name>
</gene>
<dbReference type="GO" id="GO:0008270">
    <property type="term" value="F:zinc ion binding"/>
    <property type="evidence" value="ECO:0007669"/>
    <property type="project" value="InterPro"/>
</dbReference>
<dbReference type="PROSITE" id="PS50048">
    <property type="entry name" value="ZN2_CY6_FUNGAL_2"/>
    <property type="match status" value="2"/>
</dbReference>
<dbReference type="Proteomes" id="UP000011087">
    <property type="component" value="Unassembled WGS sequence"/>
</dbReference>
<evidence type="ECO:0000313" key="5">
    <source>
        <dbReference type="EMBL" id="EKX47620.1"/>
    </source>
</evidence>
<feature type="region of interest" description="Disordered" evidence="3">
    <location>
        <begin position="1"/>
        <end position="25"/>
    </location>
</feature>
<evidence type="ECO:0000256" key="2">
    <source>
        <dbReference type="ARBA" id="ARBA00023242"/>
    </source>
</evidence>
<dbReference type="GO" id="GO:0000981">
    <property type="term" value="F:DNA-binding transcription factor activity, RNA polymerase II-specific"/>
    <property type="evidence" value="ECO:0007669"/>
    <property type="project" value="InterPro"/>
</dbReference>
<reference evidence="6" key="3">
    <citation type="submission" date="2016-03" db="UniProtKB">
        <authorList>
            <consortium name="EnsemblProtists"/>
        </authorList>
    </citation>
    <scope>IDENTIFICATION</scope>
</reference>
<feature type="domain" description="Zn(2)-C6 fungal-type" evidence="4">
    <location>
        <begin position="31"/>
        <end position="61"/>
    </location>
</feature>
<proteinExistence type="predicted"/>
<keyword evidence="2" id="KW-0539">Nucleus</keyword>
<protein>
    <recommendedName>
        <fullName evidence="4">Zn(2)-C6 fungal-type domain-containing protein</fullName>
    </recommendedName>
</protein>
<feature type="region of interest" description="Disordered" evidence="3">
    <location>
        <begin position="208"/>
        <end position="239"/>
    </location>
</feature>
<dbReference type="GeneID" id="17304364"/>
<dbReference type="SMART" id="SM00066">
    <property type="entry name" value="GAL4"/>
    <property type="match status" value="2"/>
</dbReference>
<evidence type="ECO:0000256" key="1">
    <source>
        <dbReference type="ARBA" id="ARBA00022723"/>
    </source>
</evidence>
<dbReference type="OrthoDB" id="2123952at2759"/>
<dbReference type="Pfam" id="PF00172">
    <property type="entry name" value="Zn_clus"/>
    <property type="match status" value="2"/>
</dbReference>